<dbReference type="Pfam" id="PF07005">
    <property type="entry name" value="SBD_N"/>
    <property type="match status" value="1"/>
</dbReference>
<feature type="domain" description="Four-carbon acid sugar kinase nucleotide binding" evidence="8">
    <location>
        <begin position="256"/>
        <end position="410"/>
    </location>
</feature>
<sequence length="439" mass="44572">MADILVVADDLTGANASAAGFARAGWRAVTVSRSEHWEAVAEFHGRFDALVATTDTRHAPAAEAADVAARVVRAGWPVRLVSSRIDTTLRGNVGPATEAVLATAGELSGRRVVGLCLPAHPEAGRHTVEGNQLLDGVRLEETELARDVRSPVRSSSVAEVLTRGTGLTTTLVPLSVVTGDALALEAAVRAAVASGADVVIGDALTTDHLTRVARAAAAVAASEPDLVWAGIDPGPGSLALARALLPRPGAAVAPLLAVSGSATDLTRTQLQRLQHERDVAVVRPAGGRVPDVDATAGRLVDAIRSAASGSTVLLATVLTAQDVHALSPEESAGLSDALGRIVRRALEACAVDGLYTTGGDVTAAVLAALGGRGIAVEDEVVPLAVAGEVVGGPWDGLPITTKGGLVGGPAAAVQCLDHLAAAAAQRARWVRTAMPREKI</sequence>
<evidence type="ECO:0000313" key="9">
    <source>
        <dbReference type="EMBL" id="GAA1727240.1"/>
    </source>
</evidence>
<evidence type="ECO:0000256" key="6">
    <source>
        <dbReference type="ARBA" id="ARBA00023277"/>
    </source>
</evidence>
<evidence type="ECO:0000259" key="7">
    <source>
        <dbReference type="Pfam" id="PF07005"/>
    </source>
</evidence>
<dbReference type="InterPro" id="IPR042213">
    <property type="entry name" value="NBD_C_sf"/>
</dbReference>
<dbReference type="EMBL" id="BAAAPM010000004">
    <property type="protein sequence ID" value="GAA1727240.1"/>
    <property type="molecule type" value="Genomic_DNA"/>
</dbReference>
<dbReference type="RefSeq" id="WP_344248654.1">
    <property type="nucleotide sequence ID" value="NZ_BAAAPM010000004.1"/>
</dbReference>
<comment type="caution">
    <text evidence="9">The sequence shown here is derived from an EMBL/GenBank/DDBJ whole genome shotgun (WGS) entry which is preliminary data.</text>
</comment>
<keyword evidence="5" id="KW-0067">ATP-binding</keyword>
<dbReference type="GO" id="GO:0016301">
    <property type="term" value="F:kinase activity"/>
    <property type="evidence" value="ECO:0007669"/>
    <property type="project" value="UniProtKB-KW"/>
</dbReference>
<feature type="domain" description="Four-carbon acid sugar kinase N-terminal" evidence="7">
    <location>
        <begin position="4"/>
        <end position="230"/>
    </location>
</feature>
<accession>A0ABP4VLM6</accession>
<evidence type="ECO:0000256" key="1">
    <source>
        <dbReference type="ARBA" id="ARBA00005715"/>
    </source>
</evidence>
<keyword evidence="3" id="KW-0547">Nucleotide-binding</keyword>
<dbReference type="InterPro" id="IPR031475">
    <property type="entry name" value="NBD_C"/>
</dbReference>
<evidence type="ECO:0000259" key="8">
    <source>
        <dbReference type="Pfam" id="PF17042"/>
    </source>
</evidence>
<gene>
    <name evidence="9" type="ORF">GCM10009809_23690</name>
</gene>
<dbReference type="Gene3D" id="3.40.980.20">
    <property type="entry name" value="Four-carbon acid sugar kinase, nucleotide binding domain"/>
    <property type="match status" value="1"/>
</dbReference>
<evidence type="ECO:0000256" key="4">
    <source>
        <dbReference type="ARBA" id="ARBA00022777"/>
    </source>
</evidence>
<keyword evidence="2" id="KW-0808">Transferase</keyword>
<reference evidence="10" key="1">
    <citation type="journal article" date="2019" name="Int. J. Syst. Evol. Microbiol.">
        <title>The Global Catalogue of Microorganisms (GCM) 10K type strain sequencing project: providing services to taxonomists for standard genome sequencing and annotation.</title>
        <authorList>
            <consortium name="The Broad Institute Genomics Platform"/>
            <consortium name="The Broad Institute Genome Sequencing Center for Infectious Disease"/>
            <person name="Wu L."/>
            <person name="Ma J."/>
        </authorList>
    </citation>
    <scope>NUCLEOTIDE SEQUENCE [LARGE SCALE GENOMIC DNA]</scope>
    <source>
        <strain evidence="10">JCM 15589</strain>
    </source>
</reference>
<dbReference type="Proteomes" id="UP001501138">
    <property type="component" value="Unassembled WGS sequence"/>
</dbReference>
<dbReference type="Gene3D" id="3.40.50.10840">
    <property type="entry name" value="Putative sugar-binding, N-terminal domain"/>
    <property type="match status" value="1"/>
</dbReference>
<organism evidence="9 10">
    <name type="scientific">Isoptericola hypogeus</name>
    <dbReference type="NCBI Taxonomy" id="300179"/>
    <lineage>
        <taxon>Bacteria</taxon>
        <taxon>Bacillati</taxon>
        <taxon>Actinomycetota</taxon>
        <taxon>Actinomycetes</taxon>
        <taxon>Micrococcales</taxon>
        <taxon>Promicromonosporaceae</taxon>
        <taxon>Isoptericola</taxon>
    </lineage>
</organism>
<evidence type="ECO:0000313" key="10">
    <source>
        <dbReference type="Proteomes" id="UP001501138"/>
    </source>
</evidence>
<proteinExistence type="inferred from homology"/>
<dbReference type="Pfam" id="PF17042">
    <property type="entry name" value="NBD_C"/>
    <property type="match status" value="1"/>
</dbReference>
<evidence type="ECO:0000256" key="5">
    <source>
        <dbReference type="ARBA" id="ARBA00022840"/>
    </source>
</evidence>
<keyword evidence="10" id="KW-1185">Reference proteome</keyword>
<keyword evidence="6" id="KW-0119">Carbohydrate metabolism</keyword>
<keyword evidence="4 9" id="KW-0418">Kinase</keyword>
<dbReference type="InterPro" id="IPR010737">
    <property type="entry name" value="4-carb_acid_sugar_kinase_N"/>
</dbReference>
<name>A0ABP4VLM6_9MICO</name>
<dbReference type="InterPro" id="IPR037051">
    <property type="entry name" value="4-carb_acid_sugar_kinase_N_sf"/>
</dbReference>
<comment type="similarity">
    <text evidence="1">Belongs to the four-carbon acid sugar kinase family.</text>
</comment>
<protein>
    <submittedName>
        <fullName evidence="9">Four-carbon acid sugar kinase family protein</fullName>
    </submittedName>
</protein>
<evidence type="ECO:0000256" key="2">
    <source>
        <dbReference type="ARBA" id="ARBA00022679"/>
    </source>
</evidence>
<evidence type="ECO:0000256" key="3">
    <source>
        <dbReference type="ARBA" id="ARBA00022741"/>
    </source>
</evidence>
<dbReference type="SUPFAM" id="SSF142764">
    <property type="entry name" value="YgbK-like"/>
    <property type="match status" value="1"/>
</dbReference>